<organism evidence="1 2">
    <name type="scientific">Kitasatospora cinereorecta</name>
    <dbReference type="NCBI Taxonomy" id="285560"/>
    <lineage>
        <taxon>Bacteria</taxon>
        <taxon>Bacillati</taxon>
        <taxon>Actinomycetota</taxon>
        <taxon>Actinomycetes</taxon>
        <taxon>Kitasatosporales</taxon>
        <taxon>Streptomycetaceae</taxon>
        <taxon>Kitasatospora</taxon>
    </lineage>
</organism>
<dbReference type="RefSeq" id="WP_346143469.1">
    <property type="nucleotide sequence ID" value="NZ_BAAAUA010000013.1"/>
</dbReference>
<sequence length="102" mass="11227">MSGRKPSTKLAGAAKALKEAVKALEDAGLTHVEIMEALREPLAEVDSTLTDMRRLRREAVVAAYPDRTRTVYELSEASGLESALITRYAKEAGLELRNRKRG</sequence>
<evidence type="ECO:0000313" key="1">
    <source>
        <dbReference type="EMBL" id="MFC5641386.1"/>
    </source>
</evidence>
<comment type="caution">
    <text evidence="1">The sequence shown here is derived from an EMBL/GenBank/DDBJ whole genome shotgun (WGS) entry which is preliminary data.</text>
</comment>
<protein>
    <submittedName>
        <fullName evidence="1">Uncharacterized protein</fullName>
    </submittedName>
</protein>
<dbReference type="Proteomes" id="UP001596066">
    <property type="component" value="Unassembled WGS sequence"/>
</dbReference>
<dbReference type="EMBL" id="JBHSOC010000011">
    <property type="protein sequence ID" value="MFC5641386.1"/>
    <property type="molecule type" value="Genomic_DNA"/>
</dbReference>
<proteinExistence type="predicted"/>
<gene>
    <name evidence="1" type="ORF">ACFPZF_08420</name>
</gene>
<keyword evidence="2" id="KW-1185">Reference proteome</keyword>
<accession>A0ABW0VBC9</accession>
<name>A0ABW0VBC9_9ACTN</name>
<evidence type="ECO:0000313" key="2">
    <source>
        <dbReference type="Proteomes" id="UP001596066"/>
    </source>
</evidence>
<reference evidence="2" key="1">
    <citation type="journal article" date="2019" name="Int. J. Syst. Evol. Microbiol.">
        <title>The Global Catalogue of Microorganisms (GCM) 10K type strain sequencing project: providing services to taxonomists for standard genome sequencing and annotation.</title>
        <authorList>
            <consortium name="The Broad Institute Genomics Platform"/>
            <consortium name="The Broad Institute Genome Sequencing Center for Infectious Disease"/>
            <person name="Wu L."/>
            <person name="Ma J."/>
        </authorList>
    </citation>
    <scope>NUCLEOTIDE SEQUENCE [LARGE SCALE GENOMIC DNA]</scope>
    <source>
        <strain evidence="2">CGMCC 4.1622</strain>
    </source>
</reference>